<dbReference type="AlphaFoldDB" id="A0A2W1K4T4"/>
<dbReference type="Proteomes" id="UP000248857">
    <property type="component" value="Unassembled WGS sequence"/>
</dbReference>
<evidence type="ECO:0000313" key="3">
    <source>
        <dbReference type="EMBL" id="PZD74797.1"/>
    </source>
</evidence>
<dbReference type="InterPro" id="IPR029016">
    <property type="entry name" value="GAF-like_dom_sf"/>
</dbReference>
<accession>A0A2W1K4T4</accession>
<evidence type="ECO:0000259" key="2">
    <source>
        <dbReference type="PROSITE" id="PS50046"/>
    </source>
</evidence>
<keyword evidence="4" id="KW-1185">Reference proteome</keyword>
<reference evidence="3 4" key="1">
    <citation type="journal article" date="2018" name="Sci. Rep.">
        <title>A novel species of the marine cyanobacterium Acaryochloris with a unique pigment content and lifestyle.</title>
        <authorList>
            <person name="Partensky F."/>
            <person name="Six C."/>
            <person name="Ratin M."/>
            <person name="Garczarek L."/>
            <person name="Vaulot D."/>
            <person name="Probert I."/>
            <person name="Calteau A."/>
            <person name="Gourvil P."/>
            <person name="Marie D."/>
            <person name="Grebert T."/>
            <person name="Bouchier C."/>
            <person name="Le Panse S."/>
            <person name="Gachenot M."/>
            <person name="Rodriguez F."/>
            <person name="Garrido J.L."/>
        </authorList>
    </citation>
    <scope>NUCLEOTIDE SEQUENCE [LARGE SCALE GENOMIC DNA]</scope>
    <source>
        <strain evidence="3 4">RCC1774</strain>
    </source>
</reference>
<dbReference type="InterPro" id="IPR003018">
    <property type="entry name" value="GAF"/>
</dbReference>
<dbReference type="InterPro" id="IPR016132">
    <property type="entry name" value="Phyto_chromo_attachment"/>
</dbReference>
<feature type="region of interest" description="Disordered" evidence="1">
    <location>
        <begin position="1"/>
        <end position="22"/>
    </location>
</feature>
<sequence>MSEKPSDRISDGAFELPPHPDPRPELKDVVSRLAQSIERDDLVQNVVHGLRLSLEIDRVVLYYFYRRWKGQVTFEALSHPSYSIFGITGADDCFNDEYAALYEDGRYRAIKDIESEPIHDCHRDFLRSIQVKSNLVVPVLISQGLWGLLAAHHCQGIRPWTDADITTMQAGANRLATSATIKDAALN</sequence>
<organism evidence="3 4">
    <name type="scientific">Acaryochloris thomasi RCC1774</name>
    <dbReference type="NCBI Taxonomy" id="1764569"/>
    <lineage>
        <taxon>Bacteria</taxon>
        <taxon>Bacillati</taxon>
        <taxon>Cyanobacteriota</taxon>
        <taxon>Cyanophyceae</taxon>
        <taxon>Acaryochloridales</taxon>
        <taxon>Acaryochloridaceae</taxon>
        <taxon>Acaryochloris</taxon>
        <taxon>Acaryochloris thomasi</taxon>
    </lineage>
</organism>
<proteinExistence type="predicted"/>
<dbReference type="SUPFAM" id="SSF55781">
    <property type="entry name" value="GAF domain-like"/>
    <property type="match status" value="1"/>
</dbReference>
<dbReference type="OrthoDB" id="516850at2"/>
<comment type="caution">
    <text evidence="3">The sequence shown here is derived from an EMBL/GenBank/DDBJ whole genome shotgun (WGS) entry which is preliminary data.</text>
</comment>
<protein>
    <submittedName>
        <fullName evidence="3">Phytochrome-like protein cph2</fullName>
    </submittedName>
</protein>
<dbReference type="Gene3D" id="3.30.450.40">
    <property type="match status" value="1"/>
</dbReference>
<dbReference type="SMART" id="SM00065">
    <property type="entry name" value="GAF"/>
    <property type="match status" value="1"/>
</dbReference>
<name>A0A2W1K4T4_9CYAN</name>
<feature type="domain" description="Phytochrome chromophore attachment site" evidence="2">
    <location>
        <begin position="38"/>
        <end position="155"/>
    </location>
</feature>
<feature type="compositionally biased region" description="Basic and acidic residues" evidence="1">
    <location>
        <begin position="1"/>
        <end position="10"/>
    </location>
</feature>
<dbReference type="RefSeq" id="WP_110984660.1">
    <property type="nucleotide sequence ID" value="NZ_CAWNWM010000002.1"/>
</dbReference>
<evidence type="ECO:0000313" key="4">
    <source>
        <dbReference type="Proteomes" id="UP000248857"/>
    </source>
</evidence>
<dbReference type="PROSITE" id="PS50046">
    <property type="entry name" value="PHYTOCHROME_2"/>
    <property type="match status" value="1"/>
</dbReference>
<dbReference type="Pfam" id="PF01590">
    <property type="entry name" value="GAF"/>
    <property type="match status" value="1"/>
</dbReference>
<gene>
    <name evidence="3" type="primary">cph2_1</name>
    <name evidence="3" type="ORF">C1752_00676</name>
</gene>
<dbReference type="EMBL" id="PQWO01000002">
    <property type="protein sequence ID" value="PZD74797.1"/>
    <property type="molecule type" value="Genomic_DNA"/>
</dbReference>
<evidence type="ECO:0000256" key="1">
    <source>
        <dbReference type="SAM" id="MobiDB-lite"/>
    </source>
</evidence>